<feature type="compositionally biased region" description="Basic and acidic residues" evidence="1">
    <location>
        <begin position="225"/>
        <end position="234"/>
    </location>
</feature>
<proteinExistence type="predicted"/>
<feature type="region of interest" description="Disordered" evidence="1">
    <location>
        <begin position="215"/>
        <end position="407"/>
    </location>
</feature>
<sequence length="494" mass="54624">MAGVTQVNLSFNSQTSIGSSLDLQIIDETYGKNADLYEDVLRVPTTATQDEIQVAYFDRRSELFTILAKIDAAARGPQSGSSAFLASIGKRRYLAERKMESVVFAVRILTDPSLRIAYDKVRLERTGIVVPSTTSAVAVGYTLQQTPSAATNGSSSKNKKNKKSSKSNKYSPQSEDSRTPSRVLTPKESPSLPMVSSSSSSASESKNWIQSTLSSPIFSNFSGSKAEDDVVKDPNDDEERNPRKSKRRQKQQQLSSSPNPDRDAIPIQERHPERVKEQEKKSLWGRKKRKKKTQHKDPNRTPLNDSIDTNVTDTSLTDNEETNMHMHSRNSKKTGEINTTRPNLSIKSSTSSPSTDYDGGSPPEATRRAAERRSSKNRREIIEAETIDDDDDTTRRDDDTRTFMGDDGETFATASVFSKDEDDLQGKASCGGRNGMFSCISASKTFKSLTDELSGACEDTLVSVDQVFHAFTLTDKDIKAVTKKIGKAKRLLEN</sequence>
<dbReference type="InterPro" id="IPR036869">
    <property type="entry name" value="J_dom_sf"/>
</dbReference>
<evidence type="ECO:0000313" key="2">
    <source>
        <dbReference type="EMBL" id="CAE0712414.1"/>
    </source>
</evidence>
<feature type="compositionally biased region" description="Basic residues" evidence="1">
    <location>
        <begin position="283"/>
        <end position="294"/>
    </location>
</feature>
<feature type="compositionally biased region" description="Low complexity" evidence="1">
    <location>
        <begin position="348"/>
        <end position="364"/>
    </location>
</feature>
<dbReference type="Gene3D" id="1.10.287.110">
    <property type="entry name" value="DnaJ domain"/>
    <property type="match status" value="1"/>
</dbReference>
<feature type="compositionally biased region" description="Basic and acidic residues" evidence="1">
    <location>
        <begin position="260"/>
        <end position="282"/>
    </location>
</feature>
<protein>
    <recommendedName>
        <fullName evidence="3">J domain-containing protein</fullName>
    </recommendedName>
</protein>
<dbReference type="AlphaFoldDB" id="A0A7S4ADR9"/>
<name>A0A7S4ADR9_9STRA</name>
<gene>
    <name evidence="2" type="ORF">PAUS00366_LOCUS5166</name>
</gene>
<feature type="compositionally biased region" description="Basic residues" evidence="1">
    <location>
        <begin position="157"/>
        <end position="166"/>
    </location>
</feature>
<accession>A0A7S4ADR9</accession>
<organism evidence="2">
    <name type="scientific">Pseudo-nitzschia australis</name>
    <dbReference type="NCBI Taxonomy" id="44445"/>
    <lineage>
        <taxon>Eukaryota</taxon>
        <taxon>Sar</taxon>
        <taxon>Stramenopiles</taxon>
        <taxon>Ochrophyta</taxon>
        <taxon>Bacillariophyta</taxon>
        <taxon>Bacillariophyceae</taxon>
        <taxon>Bacillariophycidae</taxon>
        <taxon>Bacillariales</taxon>
        <taxon>Bacillariaceae</taxon>
        <taxon>Pseudo-nitzschia</taxon>
    </lineage>
</organism>
<feature type="compositionally biased region" description="Polar residues" evidence="1">
    <location>
        <begin position="301"/>
        <end position="317"/>
    </location>
</feature>
<feature type="compositionally biased region" description="Basic and acidic residues" evidence="1">
    <location>
        <begin position="365"/>
        <end position="382"/>
    </location>
</feature>
<reference evidence="2" key="1">
    <citation type="submission" date="2021-01" db="EMBL/GenBank/DDBJ databases">
        <authorList>
            <person name="Corre E."/>
            <person name="Pelletier E."/>
            <person name="Niang G."/>
            <person name="Scheremetjew M."/>
            <person name="Finn R."/>
            <person name="Kale V."/>
            <person name="Holt S."/>
            <person name="Cochrane G."/>
            <person name="Meng A."/>
            <person name="Brown T."/>
            <person name="Cohen L."/>
        </authorList>
    </citation>
    <scope>NUCLEOTIDE SEQUENCE</scope>
    <source>
        <strain evidence="2">10249 10 AB</strain>
    </source>
</reference>
<feature type="compositionally biased region" description="Polar residues" evidence="1">
    <location>
        <begin position="336"/>
        <end position="347"/>
    </location>
</feature>
<evidence type="ECO:0000256" key="1">
    <source>
        <dbReference type="SAM" id="MobiDB-lite"/>
    </source>
</evidence>
<evidence type="ECO:0008006" key="3">
    <source>
        <dbReference type="Google" id="ProtNLM"/>
    </source>
</evidence>
<feature type="compositionally biased region" description="Low complexity" evidence="1">
    <location>
        <begin position="189"/>
        <end position="202"/>
    </location>
</feature>
<feature type="compositionally biased region" description="Acidic residues" evidence="1">
    <location>
        <begin position="383"/>
        <end position="392"/>
    </location>
</feature>
<dbReference type="EMBL" id="HBIX01006551">
    <property type="protein sequence ID" value="CAE0712414.1"/>
    <property type="molecule type" value="Transcribed_RNA"/>
</dbReference>
<feature type="region of interest" description="Disordered" evidence="1">
    <location>
        <begin position="147"/>
        <end position="202"/>
    </location>
</feature>